<protein>
    <submittedName>
        <fullName evidence="2">Uncharacterized protein</fullName>
    </submittedName>
</protein>
<evidence type="ECO:0000313" key="2">
    <source>
        <dbReference type="EMBL" id="KAH6608069.1"/>
    </source>
</evidence>
<keyword evidence="3" id="KW-1185">Reference proteome</keyword>
<evidence type="ECO:0000256" key="1">
    <source>
        <dbReference type="SAM" id="MobiDB-lite"/>
    </source>
</evidence>
<accession>A0A9P8QMX1</accession>
<dbReference type="AlphaFoldDB" id="A0A9P8QMX1"/>
<dbReference type="EMBL" id="JAIWOZ010000003">
    <property type="protein sequence ID" value="KAH6608069.1"/>
    <property type="molecule type" value="Genomic_DNA"/>
</dbReference>
<name>A0A9P8QMX1_9HYPO</name>
<proteinExistence type="predicted"/>
<organism evidence="2 3">
    <name type="scientific">Trichoderma cornu-damae</name>
    <dbReference type="NCBI Taxonomy" id="654480"/>
    <lineage>
        <taxon>Eukaryota</taxon>
        <taxon>Fungi</taxon>
        <taxon>Dikarya</taxon>
        <taxon>Ascomycota</taxon>
        <taxon>Pezizomycotina</taxon>
        <taxon>Sordariomycetes</taxon>
        <taxon>Hypocreomycetidae</taxon>
        <taxon>Hypocreales</taxon>
        <taxon>Hypocreaceae</taxon>
        <taxon>Trichoderma</taxon>
    </lineage>
</organism>
<dbReference type="Proteomes" id="UP000827724">
    <property type="component" value="Unassembled WGS sequence"/>
</dbReference>
<comment type="caution">
    <text evidence="2">The sequence shown here is derived from an EMBL/GenBank/DDBJ whole genome shotgun (WGS) entry which is preliminary data.</text>
</comment>
<gene>
    <name evidence="2" type="ORF">Trco_004382</name>
</gene>
<reference evidence="2" key="1">
    <citation type="submission" date="2021-08" db="EMBL/GenBank/DDBJ databases">
        <title>Chromosome-Level Trichoderma cornu-damae using Hi-C Data.</title>
        <authorList>
            <person name="Kim C.S."/>
        </authorList>
    </citation>
    <scope>NUCLEOTIDE SEQUENCE</scope>
    <source>
        <strain evidence="2">KA19-0412C</strain>
    </source>
</reference>
<feature type="compositionally biased region" description="Polar residues" evidence="1">
    <location>
        <begin position="13"/>
        <end position="23"/>
    </location>
</feature>
<evidence type="ECO:0000313" key="3">
    <source>
        <dbReference type="Proteomes" id="UP000827724"/>
    </source>
</evidence>
<sequence length="123" mass="13947">MSGSVLPCDVKSAHSSRLTTPSRFESRMPSSPRRISSRRSQDTCLLDSSMRPYDSDTRRRPLGMDVRGARDLPAMCFVIQLAFPSTIGFWEWAPWAMARPATAEQRRNVLMLSAQRGEERRGD</sequence>
<feature type="region of interest" description="Disordered" evidence="1">
    <location>
        <begin position="1"/>
        <end position="62"/>
    </location>
</feature>